<sequence length="341" mass="39074">MMFNKALWFQNYKQSKFLIWILLALFVVQMPLQAILSVESWQERAERTTYSEEYVYEVQAWDVMQIFSQGMFTIFLAAAIVIFASLLIGLERNTRRSDFTFSLPYSRSSLFLAKWALGTAAISIFFIMNFLPAYLIIYQSEFREALSLVSSIEIFWAPLLGYIFFFSFSLLVGSITGEMVSQIVLTFIFGFLPIIIFTLIQEFMQVHDFFLFHIGSHPQWIEYATPFFYAAGSIGSLPGIISAVLFTAVCLWSGTVLYTKNNLEYNGEFLMFKKMNPVLVVILTVLISFFGGMIVSSLAPWGAAALRILSYWIGFTTFMLFALLIIRRLIKMNIIFSGRAV</sequence>
<comment type="caution">
    <text evidence="2">The sequence shown here is derived from an EMBL/GenBank/DDBJ whole genome shotgun (WGS) entry which is preliminary data.</text>
</comment>
<feature type="transmembrane region" description="Helical" evidence="1">
    <location>
        <begin position="179"/>
        <end position="200"/>
    </location>
</feature>
<evidence type="ECO:0000313" key="2">
    <source>
        <dbReference type="EMBL" id="PTL38982.1"/>
    </source>
</evidence>
<dbReference type="GO" id="GO:0005886">
    <property type="term" value="C:plasma membrane"/>
    <property type="evidence" value="ECO:0007669"/>
    <property type="project" value="UniProtKB-SubCell"/>
</dbReference>
<dbReference type="InterPro" id="IPR053046">
    <property type="entry name" value="ABC-5_transporter"/>
</dbReference>
<proteinExistence type="predicted"/>
<dbReference type="PANTHER" id="PTHR39177">
    <property type="entry name" value="ABC TRANSPORTER PERMEASE YTRC-RELATED"/>
    <property type="match status" value="1"/>
</dbReference>
<accession>A0A2T4U6G3</accession>
<dbReference type="Proteomes" id="UP000240509">
    <property type="component" value="Unassembled WGS sequence"/>
</dbReference>
<gene>
    <name evidence="2" type="ORF">C6Y45_08355</name>
</gene>
<name>A0A2T4U6G3_9BACI</name>
<feature type="transmembrane region" description="Helical" evidence="1">
    <location>
        <begin position="154"/>
        <end position="172"/>
    </location>
</feature>
<keyword evidence="3" id="KW-1185">Reference proteome</keyword>
<organism evidence="2 3">
    <name type="scientific">Alkalicoccus saliphilus</name>
    <dbReference type="NCBI Taxonomy" id="200989"/>
    <lineage>
        <taxon>Bacteria</taxon>
        <taxon>Bacillati</taxon>
        <taxon>Bacillota</taxon>
        <taxon>Bacilli</taxon>
        <taxon>Bacillales</taxon>
        <taxon>Bacillaceae</taxon>
        <taxon>Alkalicoccus</taxon>
    </lineage>
</organism>
<reference evidence="2 3" key="1">
    <citation type="submission" date="2018-03" db="EMBL/GenBank/DDBJ databases">
        <title>Alkalicoccus saliphilus sp. nov., isolated from a mineral pool.</title>
        <authorList>
            <person name="Zhao B."/>
        </authorList>
    </citation>
    <scope>NUCLEOTIDE SEQUENCE [LARGE SCALE GENOMIC DNA]</scope>
    <source>
        <strain evidence="2 3">6AG</strain>
    </source>
</reference>
<keyword evidence="1" id="KW-1133">Transmembrane helix</keyword>
<dbReference type="PRINTS" id="PR02026">
    <property type="entry name" value="YTRCYTRDABC"/>
</dbReference>
<dbReference type="GO" id="GO:0140359">
    <property type="term" value="F:ABC-type transporter activity"/>
    <property type="evidence" value="ECO:0007669"/>
    <property type="project" value="InterPro"/>
</dbReference>
<dbReference type="AlphaFoldDB" id="A0A2T4U6G3"/>
<evidence type="ECO:0000256" key="1">
    <source>
        <dbReference type="SAM" id="Phobius"/>
    </source>
</evidence>
<dbReference type="PANTHER" id="PTHR39177:SF1">
    <property type="entry name" value="ABC TRANSPORTER PERMEASE YTRC-RELATED"/>
    <property type="match status" value="1"/>
</dbReference>
<feature type="transmembrane region" description="Helical" evidence="1">
    <location>
        <begin position="278"/>
        <end position="303"/>
    </location>
</feature>
<keyword evidence="1" id="KW-0812">Transmembrane</keyword>
<feature type="transmembrane region" description="Helical" evidence="1">
    <location>
        <begin position="111"/>
        <end position="134"/>
    </location>
</feature>
<evidence type="ECO:0000313" key="3">
    <source>
        <dbReference type="Proteomes" id="UP000240509"/>
    </source>
</evidence>
<feature type="transmembrane region" description="Helical" evidence="1">
    <location>
        <begin position="227"/>
        <end position="258"/>
    </location>
</feature>
<protein>
    <recommendedName>
        <fullName evidence="4">ABC transporter permease</fullName>
    </recommendedName>
</protein>
<feature type="transmembrane region" description="Helical" evidence="1">
    <location>
        <begin position="309"/>
        <end position="330"/>
    </location>
</feature>
<feature type="transmembrane region" description="Helical" evidence="1">
    <location>
        <begin position="64"/>
        <end position="90"/>
    </location>
</feature>
<keyword evidence="1" id="KW-0472">Membrane</keyword>
<dbReference type="InterPro" id="IPR023264">
    <property type="entry name" value="ABC_transptr_acetoin_YtrC/YtrD"/>
</dbReference>
<evidence type="ECO:0008006" key="4">
    <source>
        <dbReference type="Google" id="ProtNLM"/>
    </source>
</evidence>
<dbReference type="EMBL" id="PZJJ01000011">
    <property type="protein sequence ID" value="PTL38982.1"/>
    <property type="molecule type" value="Genomic_DNA"/>
</dbReference>